<dbReference type="InterPro" id="IPR050232">
    <property type="entry name" value="FBL13/AtMIF1-like"/>
</dbReference>
<keyword evidence="3" id="KW-1185">Reference proteome</keyword>
<reference evidence="4 5" key="2">
    <citation type="submission" date="2025-04" db="UniProtKB">
        <authorList>
            <consortium name="RefSeq"/>
        </authorList>
    </citation>
    <scope>IDENTIFICATION</scope>
    <source>
        <tissue evidence="4 5">Etiolated seedlings</tissue>
    </source>
</reference>
<evidence type="ECO:0000313" key="6">
    <source>
        <dbReference type="RefSeq" id="XP_027189938.1"/>
    </source>
</evidence>
<feature type="region of interest" description="Disordered" evidence="1">
    <location>
        <begin position="1"/>
        <end position="21"/>
    </location>
</feature>
<dbReference type="KEGG" id="cam:101508807"/>
<evidence type="ECO:0000313" key="3">
    <source>
        <dbReference type="Proteomes" id="UP000087171"/>
    </source>
</evidence>
<dbReference type="STRING" id="3827.A0A1S2XF21"/>
<dbReference type="InterPro" id="IPR036047">
    <property type="entry name" value="F-box-like_dom_sf"/>
</dbReference>
<proteinExistence type="predicted"/>
<evidence type="ECO:0000256" key="1">
    <source>
        <dbReference type="SAM" id="MobiDB-lite"/>
    </source>
</evidence>
<dbReference type="OrthoDB" id="612216at2759"/>
<dbReference type="InterPro" id="IPR053781">
    <property type="entry name" value="F-box_AtFBL13-like"/>
</dbReference>
<dbReference type="Pfam" id="PF00646">
    <property type="entry name" value="F-box"/>
    <property type="match status" value="1"/>
</dbReference>
<dbReference type="RefSeq" id="XP_004488355.1">
    <property type="nucleotide sequence ID" value="XM_004488298.3"/>
</dbReference>
<accession>A0A1S2XF21</accession>
<sequence>MDSNDANVDGTEKQIPEGKKAVGERDVISTLHESILGHILSFLPITEAVRTSVLSRRWIDVWTWITSLQFDDNLIYSEKKMEKDQFENFVEKVFLHFTNSSIKSFSLLLTCYQYDASLINAWISFILERRVQKLHIQYVDKVFLSSNSLFSCNSLVELVLQGRCNLSFPTSVCLPNLQNISIYGIKLVSDSSNYSKDITLSFPVLKVFEARGCEWSTMHNISLQVPLLERFSLTIWNHHSNESYKDSIKVNSLQLTDFYYEGDLEQDIILNDLSSIHNASVVLVIDEDKKDRIKKVGFQTHMLLRQICEVERLKLLFYKVLRHANDIFTNLPTFKRLTYLHLNEVTGEALLQLLHNSPILHTLGLLNGVSDLNKDVLTSAMVPKCFLSSFKVFQFKGFNANEHDLSLVKFVMENAAIMEKMTIYLAFWLRYTDINKERVKEEILSLPKCSSFCITEISDISSS</sequence>
<dbReference type="InterPro" id="IPR001810">
    <property type="entry name" value="F-box_dom"/>
</dbReference>
<dbReference type="PANTHER" id="PTHR31900">
    <property type="entry name" value="F-BOX/RNI SUPERFAMILY PROTEIN-RELATED"/>
    <property type="match status" value="1"/>
</dbReference>
<dbReference type="SMART" id="SM00579">
    <property type="entry name" value="FBD"/>
    <property type="match status" value="1"/>
</dbReference>
<dbReference type="CDD" id="cd22160">
    <property type="entry name" value="F-box_AtFBL13-like"/>
    <property type="match status" value="1"/>
</dbReference>
<dbReference type="RefSeq" id="XP_027189938.1">
    <property type="nucleotide sequence ID" value="XM_027334137.1"/>
</dbReference>
<gene>
    <name evidence="4 5 6" type="primary">LOC101508807</name>
</gene>
<feature type="compositionally biased region" description="Basic and acidic residues" evidence="1">
    <location>
        <begin position="10"/>
        <end position="21"/>
    </location>
</feature>
<dbReference type="Pfam" id="PF08387">
    <property type="entry name" value="FBD"/>
    <property type="match status" value="1"/>
</dbReference>
<evidence type="ECO:0000313" key="4">
    <source>
        <dbReference type="RefSeq" id="XP_004488355.1"/>
    </source>
</evidence>
<dbReference type="InterPro" id="IPR006566">
    <property type="entry name" value="FBD"/>
</dbReference>
<dbReference type="AlphaFoldDB" id="A0A1S2XF21"/>
<dbReference type="SUPFAM" id="SSF81383">
    <property type="entry name" value="F-box domain"/>
    <property type="match status" value="1"/>
</dbReference>
<dbReference type="RefSeq" id="XP_027189936.1">
    <property type="nucleotide sequence ID" value="XM_027334135.1"/>
</dbReference>
<dbReference type="Proteomes" id="UP000087171">
    <property type="component" value="Chromosome Ca1"/>
</dbReference>
<dbReference type="PANTHER" id="PTHR31900:SF32">
    <property type="entry name" value="F-BOX_RNI_FBD-LIKE DOMAIN PROTEIN"/>
    <property type="match status" value="1"/>
</dbReference>
<reference evidence="3" key="1">
    <citation type="journal article" date="2013" name="Nat. Biotechnol.">
        <title>Draft genome sequence of chickpea (Cicer arietinum) provides a resource for trait improvement.</title>
        <authorList>
            <person name="Varshney R.K."/>
            <person name="Song C."/>
            <person name="Saxena R.K."/>
            <person name="Azam S."/>
            <person name="Yu S."/>
            <person name="Sharpe A.G."/>
            <person name="Cannon S."/>
            <person name="Baek J."/>
            <person name="Rosen B.D."/>
            <person name="Tar'an B."/>
            <person name="Millan T."/>
            <person name="Zhang X."/>
            <person name="Ramsay L.D."/>
            <person name="Iwata A."/>
            <person name="Wang Y."/>
            <person name="Nelson W."/>
            <person name="Farmer A.D."/>
            <person name="Gaur P.M."/>
            <person name="Soderlund C."/>
            <person name="Penmetsa R.V."/>
            <person name="Xu C."/>
            <person name="Bharti A.K."/>
            <person name="He W."/>
            <person name="Winter P."/>
            <person name="Zhao S."/>
            <person name="Hane J.K."/>
            <person name="Carrasquilla-Garcia N."/>
            <person name="Condie J.A."/>
            <person name="Upadhyaya H.D."/>
            <person name="Luo M.C."/>
            <person name="Thudi M."/>
            <person name="Gowda C.L."/>
            <person name="Singh N.P."/>
            <person name="Lichtenzveig J."/>
            <person name="Gali K.K."/>
            <person name="Rubio J."/>
            <person name="Nadarajan N."/>
            <person name="Dolezel J."/>
            <person name="Bansal K.C."/>
            <person name="Xu X."/>
            <person name="Edwards D."/>
            <person name="Zhang G."/>
            <person name="Kahl G."/>
            <person name="Gil J."/>
            <person name="Singh K.B."/>
            <person name="Datta S.K."/>
            <person name="Jackson S.A."/>
            <person name="Wang J."/>
            <person name="Cook D.R."/>
        </authorList>
    </citation>
    <scope>NUCLEOTIDE SEQUENCE [LARGE SCALE GENOMIC DNA]</scope>
    <source>
        <strain evidence="3">cv. CDC Frontier</strain>
    </source>
</reference>
<dbReference type="eggNOG" id="ENOG502RYTW">
    <property type="taxonomic scope" value="Eukaryota"/>
</dbReference>
<dbReference type="PaxDb" id="3827-XP_004488355.1"/>
<evidence type="ECO:0000259" key="2">
    <source>
        <dbReference type="SMART" id="SM00579"/>
    </source>
</evidence>
<organism evidence="3 4">
    <name type="scientific">Cicer arietinum</name>
    <name type="common">Chickpea</name>
    <name type="synonym">Garbanzo</name>
    <dbReference type="NCBI Taxonomy" id="3827"/>
    <lineage>
        <taxon>Eukaryota</taxon>
        <taxon>Viridiplantae</taxon>
        <taxon>Streptophyta</taxon>
        <taxon>Embryophyta</taxon>
        <taxon>Tracheophyta</taxon>
        <taxon>Spermatophyta</taxon>
        <taxon>Magnoliopsida</taxon>
        <taxon>eudicotyledons</taxon>
        <taxon>Gunneridae</taxon>
        <taxon>Pentapetalae</taxon>
        <taxon>rosids</taxon>
        <taxon>fabids</taxon>
        <taxon>Fabales</taxon>
        <taxon>Fabaceae</taxon>
        <taxon>Papilionoideae</taxon>
        <taxon>50 kb inversion clade</taxon>
        <taxon>NPAAA clade</taxon>
        <taxon>Hologalegina</taxon>
        <taxon>IRL clade</taxon>
        <taxon>Cicereae</taxon>
        <taxon>Cicer</taxon>
    </lineage>
</organism>
<protein>
    <submittedName>
        <fullName evidence="4 5">F-box/FBD/LRR-repeat protein At3g14710-like</fullName>
    </submittedName>
</protein>
<name>A0A1S2XF21_CICAR</name>
<evidence type="ECO:0000313" key="5">
    <source>
        <dbReference type="RefSeq" id="XP_027189936.1"/>
    </source>
</evidence>
<dbReference type="GeneID" id="101508807"/>
<feature type="domain" description="FBD" evidence="2">
    <location>
        <begin position="384"/>
        <end position="458"/>
    </location>
</feature>